<proteinExistence type="predicted"/>
<keyword evidence="1" id="KW-1133">Transmembrane helix</keyword>
<feature type="transmembrane region" description="Helical" evidence="1">
    <location>
        <begin position="12"/>
        <end position="31"/>
    </location>
</feature>
<evidence type="ECO:0000313" key="3">
    <source>
        <dbReference type="Proteomes" id="UP000008633"/>
    </source>
</evidence>
<dbReference type="HOGENOM" id="CLU_2330891_0_0_7"/>
<evidence type="ECO:0000256" key="1">
    <source>
        <dbReference type="SAM" id="Phobius"/>
    </source>
</evidence>
<feature type="transmembrane region" description="Helical" evidence="1">
    <location>
        <begin position="43"/>
        <end position="64"/>
    </location>
</feature>
<keyword evidence="3" id="KW-1185">Reference proteome</keyword>
<accession>E6WXQ9</accession>
<dbReference type="EMBL" id="CP002452">
    <property type="protein sequence ID" value="ADV46316.1"/>
    <property type="molecule type" value="Genomic_DNA"/>
</dbReference>
<keyword evidence="1" id="KW-0472">Membrane</keyword>
<keyword evidence="1" id="KW-0812">Transmembrane</keyword>
<name>E6WXQ9_NITSE</name>
<dbReference type="Proteomes" id="UP000008633">
    <property type="component" value="Chromosome"/>
</dbReference>
<organism evidence="2 3">
    <name type="scientific">Nitratifractor salsuginis (strain DSM 16511 / JCM 12458 / E9I37-1)</name>
    <dbReference type="NCBI Taxonomy" id="749222"/>
    <lineage>
        <taxon>Bacteria</taxon>
        <taxon>Pseudomonadati</taxon>
        <taxon>Campylobacterota</taxon>
        <taxon>Epsilonproteobacteria</taxon>
        <taxon>Campylobacterales</taxon>
        <taxon>Sulfurovaceae</taxon>
        <taxon>Nitratifractor</taxon>
    </lineage>
</organism>
<dbReference type="KEGG" id="nsa:Nitsa_1058"/>
<dbReference type="AlphaFoldDB" id="E6WXQ9"/>
<sequence>MPMMLEDLFFTFVIVLGIVYALAGMIGGFSLGEGSAGVRASVFSFGLGAAAAGILLTTVMLTVPRLVPEAALLYPVLAAGMGGYLLGRHLERSEKEEE</sequence>
<reference evidence="2 3" key="1">
    <citation type="journal article" date="2011" name="Stand. Genomic Sci.">
        <title>Complete genome sequence of Nitratifractor salsuginis type strain (E9I37-1).</title>
        <authorList>
            <person name="Anderson I."/>
            <person name="Sikorski J."/>
            <person name="Zeytun A."/>
            <person name="Nolan M."/>
            <person name="Lapidus A."/>
            <person name="Lucas S."/>
            <person name="Hammon N."/>
            <person name="Deshpande S."/>
            <person name="Cheng J.F."/>
            <person name="Tapia R."/>
            <person name="Han C."/>
            <person name="Goodwin L."/>
            <person name="Pitluck S."/>
            <person name="Liolios K."/>
            <person name="Pagani I."/>
            <person name="Ivanova N."/>
            <person name="Huntemann M."/>
            <person name="Mavromatis K."/>
            <person name="Ovchinikova G."/>
            <person name="Pati A."/>
            <person name="Chen A."/>
            <person name="Palaniappan K."/>
            <person name="Land M."/>
            <person name="Hauser L."/>
            <person name="Brambilla E.M."/>
            <person name="Ngatchou-Djao O.D."/>
            <person name="Rohde M."/>
            <person name="Tindall B.J."/>
            <person name="Goker M."/>
            <person name="Detter J.C."/>
            <person name="Woyke T."/>
            <person name="Bristow J."/>
            <person name="Eisen J.A."/>
            <person name="Markowitz V."/>
            <person name="Hugenholtz P."/>
            <person name="Klenk H.P."/>
            <person name="Kyrpides N.C."/>
        </authorList>
    </citation>
    <scope>NUCLEOTIDE SEQUENCE [LARGE SCALE GENOMIC DNA]</scope>
    <source>
        <strain evidence="3">DSM 16511 / JCM 12458 / E9I37-1</strain>
    </source>
</reference>
<dbReference type="RefSeq" id="WP_013554009.1">
    <property type="nucleotide sequence ID" value="NC_014935.1"/>
</dbReference>
<evidence type="ECO:0000313" key="2">
    <source>
        <dbReference type="EMBL" id="ADV46316.1"/>
    </source>
</evidence>
<protein>
    <submittedName>
        <fullName evidence="2">Inner-membrane translocator</fullName>
    </submittedName>
</protein>
<gene>
    <name evidence="2" type="ordered locus">Nitsa_1058</name>
</gene>
<reference evidence="3" key="2">
    <citation type="submission" date="2011-01" db="EMBL/GenBank/DDBJ databases">
        <title>The complete genome of Nitratifractor salsuginis DSM 16511.</title>
        <authorList>
            <consortium name="US DOE Joint Genome Institute (JGI-PGF)"/>
            <person name="Lucas S."/>
            <person name="Copeland A."/>
            <person name="Lapidus A."/>
            <person name="Bruce D."/>
            <person name="Goodwin L."/>
            <person name="Pitluck S."/>
            <person name="Kyrpides N."/>
            <person name="Mavromatis K."/>
            <person name="Ivanova N."/>
            <person name="Mikhailova N."/>
            <person name="Zeytun A."/>
            <person name="Detter J.C."/>
            <person name="Tapia R."/>
            <person name="Han C."/>
            <person name="Land M."/>
            <person name="Hauser L."/>
            <person name="Markowitz V."/>
            <person name="Cheng J.-F."/>
            <person name="Hugenholtz P."/>
            <person name="Woyke T."/>
            <person name="Wu D."/>
            <person name="Tindall B."/>
            <person name="Schuetze A."/>
            <person name="Brambilla E."/>
            <person name="Klenk H.-P."/>
            <person name="Eisen J.A."/>
        </authorList>
    </citation>
    <scope>NUCLEOTIDE SEQUENCE [LARGE SCALE GENOMIC DNA]</scope>
    <source>
        <strain evidence="3">DSM 16511 / JCM 12458 / E9I37-1</strain>
    </source>
</reference>
<feature type="transmembrane region" description="Helical" evidence="1">
    <location>
        <begin position="70"/>
        <end position="87"/>
    </location>
</feature>